<protein>
    <submittedName>
        <fullName evidence="10">Outer membrane protein</fullName>
    </submittedName>
    <submittedName>
        <fullName evidence="11">TonB-dependent receptor</fullName>
    </submittedName>
</protein>
<evidence type="ECO:0000256" key="6">
    <source>
        <dbReference type="PROSITE-ProRule" id="PRU01360"/>
    </source>
</evidence>
<dbReference type="EMBL" id="CZAI01000001">
    <property type="protein sequence ID" value="CUO53438.1"/>
    <property type="molecule type" value="Genomic_DNA"/>
</dbReference>
<dbReference type="SUPFAM" id="SSF49464">
    <property type="entry name" value="Carboxypeptidase regulatory domain-like"/>
    <property type="match status" value="1"/>
</dbReference>
<dbReference type="GO" id="GO:0009279">
    <property type="term" value="C:cell outer membrane"/>
    <property type="evidence" value="ECO:0007669"/>
    <property type="project" value="UniProtKB-SubCell"/>
</dbReference>
<gene>
    <name evidence="9" type="ORF">ERS852494_00121</name>
    <name evidence="10" type="ORF">ERS852558_00155</name>
    <name evidence="11" type="ORF">F2Y31_00595</name>
</gene>
<reference evidence="12 13" key="1">
    <citation type="submission" date="2015-09" db="EMBL/GenBank/DDBJ databases">
        <authorList>
            <consortium name="Pathogen Informatics"/>
        </authorList>
    </citation>
    <scope>NUCLEOTIDE SEQUENCE [LARGE SCALE GENOMIC DNA]</scope>
    <source>
        <strain evidence="9 12">2789STDY5834880</strain>
        <strain evidence="10 13">2789STDY5834946</strain>
    </source>
</reference>
<sequence>MKNIFKKDLSIPLDIVSKRHFKLYASIFLFGFSSICASDALAQSKKVSIIGNNVSLEQAIQEIEKKSGYLFVYDTKEVNLNKKVTVNAKDKTVKSILEQMLANTGISFYEEGNNIVLTKTTNKKKINVKGKIVDFKGEPVIGATVKEQGTTNGTITDFDGNFKLTVKEGSSLFVSYVGYQDKSVKAVIGKDILVTLLEDTEMLEEVVVVGYGTQKKVNLTGAVESVELSKAKGRAYTNVSSMLQGNVAGAFISQTSGQPGNDGATIQIRGIGTFNNTSPLVIIDGMEGNLDAVNPKDIESVSVLKDAASCAIYGNRASNGVVLITTKQGDLNSMNIEYNGLVGVQKATSLPDVLKGIDYLDLKAEAYKNTNKSWPTWYTEEYMNNYRNHVDEYMYPTNYSWMDDTYHTAMITDHYMSISGGNKSLKYSTSAGYLYQNGIVRGNNAKKFTFRSNVSASFFEDKLRLNVSLSTHQKTKNDLVDGAHSAIYSSYVAPPTIRMTLPGVGYNNAGYSFGAMDAGGFNRTKETPLTLNASINATLMKGLTLNLYGGIDNHTSENKNFKPTVQLFGFNDDGTMSTPQPRESSLHYEQSKTTMYVLNGQLNYNTVIAKKHNVNLMAGYEMREYSWNWHSMDRKNLTVNLPEFPVGDPKTQLNDSKAHELAWMSYYGRLNYMFDNRYMFEFNLRYDGSSRFIDKWGVFPSVSGAWRISEEKFMKNVTWLDNLKLRLSYGKLGNESIGQQYAASDELSLNGKYNFNNSLVGMAAVTKLANKKTSWESSEQYNIGLDFDIFKRVSATIDYYIKNTTDILMQVPVSGTLGMSTVPYQNAGKMQNRGLEMTVRYNDRFGKVGTHFSASATRVYNKVQDLAGKDELIMSDHIWRVNEPFNSLYGLQTEGIYQSEEEIKNHLIFSKNGTALNPYMGMKPEPGDIRFVDQLTIDTNGDGIPDTRDGVINEDDKVIIGNTFPKWTFSATLGFEWNGFDASIFLQGVAGMKALNQGIITVPFFGGESNTGAWYKDRWTPERPSQTVQRLYSEPGRSEIVSEYYLEDASYIRCKSLDLGYTVPKKVLKKVFKNTPSIRVYVSLQNLFTITDMRYGFDPEKPSHLTNTLQYPQAKTYSFGVNMKF</sequence>
<evidence type="ECO:0000256" key="3">
    <source>
        <dbReference type="ARBA" id="ARBA00023004"/>
    </source>
</evidence>
<dbReference type="Gene3D" id="3.55.50.30">
    <property type="match status" value="1"/>
</dbReference>
<accession>A0A174N1R9</accession>
<dbReference type="SUPFAM" id="SSF56935">
    <property type="entry name" value="Porins"/>
    <property type="match status" value="1"/>
</dbReference>
<keyword evidence="6" id="KW-1134">Transmembrane beta strand</keyword>
<dbReference type="GO" id="GO:0006826">
    <property type="term" value="P:iron ion transport"/>
    <property type="evidence" value="ECO:0007669"/>
    <property type="project" value="UniProtKB-KW"/>
</dbReference>
<evidence type="ECO:0000313" key="13">
    <source>
        <dbReference type="Proteomes" id="UP000095725"/>
    </source>
</evidence>
<evidence type="ECO:0000256" key="4">
    <source>
        <dbReference type="ARBA" id="ARBA00023136"/>
    </source>
</evidence>
<dbReference type="Gene3D" id="2.170.130.10">
    <property type="entry name" value="TonB-dependent receptor, plug domain"/>
    <property type="match status" value="1"/>
</dbReference>
<dbReference type="RefSeq" id="WP_055169642.1">
    <property type="nucleotide sequence ID" value="NZ_CACRTB010000007.1"/>
</dbReference>
<dbReference type="EMBL" id="VVYD01000001">
    <property type="protein sequence ID" value="KAA5503787.1"/>
    <property type="molecule type" value="Genomic_DNA"/>
</dbReference>
<feature type="domain" description="Secretin/TonB short N-terminal" evidence="8">
    <location>
        <begin position="69"/>
        <end position="120"/>
    </location>
</feature>
<dbReference type="FunFam" id="2.170.130.10:FF:000003">
    <property type="entry name" value="SusC/RagA family TonB-linked outer membrane protein"/>
    <property type="match status" value="1"/>
</dbReference>
<comment type="subcellular location">
    <subcellularLocation>
        <location evidence="6">Cell outer membrane</location>
        <topology evidence="6">Multi-pass membrane protein</topology>
    </subcellularLocation>
</comment>
<dbReference type="Proteomes" id="UP000368418">
    <property type="component" value="Unassembled WGS sequence"/>
</dbReference>
<comment type="similarity">
    <text evidence="6 7">Belongs to the TonB-dependent receptor family.</text>
</comment>
<dbReference type="InterPro" id="IPR008969">
    <property type="entry name" value="CarboxyPept-like_regulatory"/>
</dbReference>
<dbReference type="SMART" id="SM00965">
    <property type="entry name" value="STN"/>
    <property type="match status" value="1"/>
</dbReference>
<keyword evidence="2" id="KW-0406">Ion transport</keyword>
<dbReference type="Pfam" id="PF13715">
    <property type="entry name" value="CarbopepD_reg_2"/>
    <property type="match status" value="1"/>
</dbReference>
<dbReference type="NCBIfam" id="TIGR04056">
    <property type="entry name" value="OMP_RagA_SusC"/>
    <property type="match status" value="1"/>
</dbReference>
<dbReference type="InterPro" id="IPR037066">
    <property type="entry name" value="Plug_dom_sf"/>
</dbReference>
<keyword evidence="1 6" id="KW-0813">Transport</keyword>
<keyword evidence="2" id="KW-0410">Iron transport</keyword>
<keyword evidence="3" id="KW-0408">Iron</keyword>
<dbReference type="InterPro" id="IPR023997">
    <property type="entry name" value="TonB-dep_OMP_SusC/RagA_CS"/>
</dbReference>
<evidence type="ECO:0000313" key="12">
    <source>
        <dbReference type="Proteomes" id="UP000095657"/>
    </source>
</evidence>
<dbReference type="InterPro" id="IPR039426">
    <property type="entry name" value="TonB-dep_rcpt-like"/>
</dbReference>
<evidence type="ECO:0000313" key="9">
    <source>
        <dbReference type="EMBL" id="CUO53438.1"/>
    </source>
</evidence>
<name>A0A174N1R9_9BACE</name>
<organism evidence="10 13">
    <name type="scientific">Bacteroides caccae</name>
    <dbReference type="NCBI Taxonomy" id="47678"/>
    <lineage>
        <taxon>Bacteria</taxon>
        <taxon>Pseudomonadati</taxon>
        <taxon>Bacteroidota</taxon>
        <taxon>Bacteroidia</taxon>
        <taxon>Bacteroidales</taxon>
        <taxon>Bacteroidaceae</taxon>
        <taxon>Bacteroides</taxon>
    </lineage>
</organism>
<dbReference type="InterPro" id="IPR000531">
    <property type="entry name" value="Beta-barrel_TonB"/>
</dbReference>
<dbReference type="Proteomes" id="UP000095725">
    <property type="component" value="Unassembled WGS sequence"/>
</dbReference>
<dbReference type="Pfam" id="PF07660">
    <property type="entry name" value="STN"/>
    <property type="match status" value="1"/>
</dbReference>
<dbReference type="Proteomes" id="UP000095657">
    <property type="component" value="Unassembled WGS sequence"/>
</dbReference>
<dbReference type="AlphaFoldDB" id="A0A174N1R9"/>
<dbReference type="Pfam" id="PF00593">
    <property type="entry name" value="TonB_dep_Rec_b-barrel"/>
    <property type="match status" value="1"/>
</dbReference>
<dbReference type="InterPro" id="IPR012910">
    <property type="entry name" value="Plug_dom"/>
</dbReference>
<evidence type="ECO:0000313" key="10">
    <source>
        <dbReference type="EMBL" id="CUP41606.1"/>
    </source>
</evidence>
<evidence type="ECO:0000256" key="2">
    <source>
        <dbReference type="ARBA" id="ARBA00022496"/>
    </source>
</evidence>
<keyword evidence="4 6" id="KW-0472">Membrane</keyword>
<evidence type="ECO:0000256" key="1">
    <source>
        <dbReference type="ARBA" id="ARBA00022448"/>
    </source>
</evidence>
<dbReference type="InterPro" id="IPR023996">
    <property type="entry name" value="TonB-dep_OMP_SusC/RagA"/>
</dbReference>
<dbReference type="Gene3D" id="2.60.40.1120">
    <property type="entry name" value="Carboxypeptidase-like, regulatory domain"/>
    <property type="match status" value="1"/>
</dbReference>
<dbReference type="NCBIfam" id="TIGR04057">
    <property type="entry name" value="SusC_RagA_signa"/>
    <property type="match status" value="1"/>
</dbReference>
<dbReference type="InterPro" id="IPR011662">
    <property type="entry name" value="Secretin/TonB_short_N"/>
</dbReference>
<reference evidence="11 14" key="2">
    <citation type="journal article" date="2019" name="Nat. Med.">
        <title>A library of human gut bacterial isolates paired with longitudinal multiomics data enables mechanistic microbiome research.</title>
        <authorList>
            <person name="Poyet M."/>
            <person name="Groussin M."/>
            <person name="Gibbons S.M."/>
            <person name="Avila-Pacheco J."/>
            <person name="Jiang X."/>
            <person name="Kearney S.M."/>
            <person name="Perrotta A.R."/>
            <person name="Berdy B."/>
            <person name="Zhao S."/>
            <person name="Lieberman T.D."/>
            <person name="Swanson P.K."/>
            <person name="Smith M."/>
            <person name="Roesemann S."/>
            <person name="Alexander J.E."/>
            <person name="Rich S.A."/>
            <person name="Livny J."/>
            <person name="Vlamakis H."/>
            <person name="Clish C."/>
            <person name="Bullock K."/>
            <person name="Deik A."/>
            <person name="Scott J."/>
            <person name="Pierce K.A."/>
            <person name="Xavier R.J."/>
            <person name="Alm E.J."/>
        </authorList>
    </citation>
    <scope>NUCLEOTIDE SEQUENCE [LARGE SCALE GENOMIC DNA]</scope>
    <source>
        <strain evidence="11 14">BIOML-A19</strain>
    </source>
</reference>
<evidence type="ECO:0000313" key="14">
    <source>
        <dbReference type="Proteomes" id="UP000368418"/>
    </source>
</evidence>
<keyword evidence="11" id="KW-0675">Receptor</keyword>
<dbReference type="STRING" id="47678.ERS852494_00121"/>
<evidence type="ECO:0000256" key="7">
    <source>
        <dbReference type="RuleBase" id="RU003357"/>
    </source>
</evidence>
<dbReference type="PROSITE" id="PS52016">
    <property type="entry name" value="TONB_DEPENDENT_REC_3"/>
    <property type="match status" value="1"/>
</dbReference>
<dbReference type="Pfam" id="PF07715">
    <property type="entry name" value="Plug"/>
    <property type="match status" value="1"/>
</dbReference>
<keyword evidence="7" id="KW-0798">TonB box</keyword>
<evidence type="ECO:0000313" key="11">
    <source>
        <dbReference type="EMBL" id="KAA5503787.1"/>
    </source>
</evidence>
<keyword evidence="6" id="KW-0812">Transmembrane</keyword>
<proteinExistence type="inferred from homology"/>
<evidence type="ECO:0000259" key="8">
    <source>
        <dbReference type="SMART" id="SM00965"/>
    </source>
</evidence>
<dbReference type="EMBL" id="CZBL01000001">
    <property type="protein sequence ID" value="CUP41606.1"/>
    <property type="molecule type" value="Genomic_DNA"/>
</dbReference>
<evidence type="ECO:0000256" key="5">
    <source>
        <dbReference type="ARBA" id="ARBA00023237"/>
    </source>
</evidence>
<keyword evidence="5 6" id="KW-0998">Cell outer membrane</keyword>